<proteinExistence type="inferred from homology"/>
<protein>
    <submittedName>
        <fullName evidence="6">Zinc carboxypeptidase</fullName>
    </submittedName>
</protein>
<sequence length="417" mass="46300">MNSLPNRSLVPCFLFAIAVILTRPCSSADLQINTDFEGGSARVESVDQANRIVHFVPGGDAERGWPCWWALRIDGAEQGEIITLDLGGSDVPVRNNGKNTGVPLAAVWAMPGRAAYSTDGETWLQTDPGHREGSRIHYQVTATGSTLWLAWGPLFTQRHVDALLADAQKTSPAATSFELARTRDGYVVRGLRITEASSGDVPVVWIQARQHAWESGSSWVARGLVEWLTGGDEDAQWLRRHAEVFVVPIMDVDNVITGNGGKEANPRDHNRDWSDQPTYPEVAAAQSRLLEFAKAGRLALFIDLHNPAANDLQPFFFMVPDEFIGETARENRNAFLRIATARINDPFTLNQPRTTGPRYHPLWRQISDAWVNEHGNPHTVAVCLETSWNTPFSNTPGYRKVGKQLGQTIAEYMRRPE</sequence>
<gene>
    <name evidence="6" type="ORF">SAMN05421753_10472</name>
</gene>
<dbReference type="PROSITE" id="PS52035">
    <property type="entry name" value="PEPTIDASE_M14"/>
    <property type="match status" value="1"/>
</dbReference>
<keyword evidence="7" id="KW-1185">Reference proteome</keyword>
<feature type="signal peptide" evidence="4">
    <location>
        <begin position="1"/>
        <end position="28"/>
    </location>
</feature>
<evidence type="ECO:0000256" key="4">
    <source>
        <dbReference type="SAM" id="SignalP"/>
    </source>
</evidence>
<feature type="domain" description="Peptidase M14" evidence="5">
    <location>
        <begin position="152"/>
        <end position="417"/>
    </location>
</feature>
<dbReference type="GO" id="GO:0004181">
    <property type="term" value="F:metallocarboxypeptidase activity"/>
    <property type="evidence" value="ECO:0007669"/>
    <property type="project" value="InterPro"/>
</dbReference>
<dbReference type="EMBL" id="FOQD01000004">
    <property type="protein sequence ID" value="SFH93727.1"/>
    <property type="molecule type" value="Genomic_DNA"/>
</dbReference>
<keyword evidence="4" id="KW-0732">Signal</keyword>
<accession>A0A1I3E410</accession>
<comment type="similarity">
    <text evidence="2">Belongs to the peptidase M14 family.</text>
</comment>
<dbReference type="OrthoDB" id="237859at2"/>
<evidence type="ECO:0000256" key="3">
    <source>
        <dbReference type="SAM" id="MobiDB-lite"/>
    </source>
</evidence>
<evidence type="ECO:0000256" key="2">
    <source>
        <dbReference type="PROSITE-ProRule" id="PRU01379"/>
    </source>
</evidence>
<dbReference type="Gene3D" id="2.60.40.3120">
    <property type="match status" value="1"/>
</dbReference>
<dbReference type="PANTHER" id="PTHR12756:SF11">
    <property type="entry name" value="CYTOSOLIC CARBOXYPEPTIDASE 1"/>
    <property type="match status" value="1"/>
</dbReference>
<dbReference type="PANTHER" id="PTHR12756">
    <property type="entry name" value="CYTOSOLIC CARBOXYPEPTIDASE"/>
    <property type="match status" value="1"/>
</dbReference>
<dbReference type="GO" id="GO:0008270">
    <property type="term" value="F:zinc ion binding"/>
    <property type="evidence" value="ECO:0007669"/>
    <property type="project" value="InterPro"/>
</dbReference>
<evidence type="ECO:0000256" key="1">
    <source>
        <dbReference type="ARBA" id="ARBA00001947"/>
    </source>
</evidence>
<dbReference type="STRING" id="1576369.SAMN05421753_10472"/>
<dbReference type="Proteomes" id="UP000199518">
    <property type="component" value="Unassembled WGS sequence"/>
</dbReference>
<name>A0A1I3E410_9PLAN</name>
<dbReference type="AlphaFoldDB" id="A0A1I3E410"/>
<keyword evidence="6" id="KW-0378">Hydrolase</keyword>
<dbReference type="GO" id="GO:0006508">
    <property type="term" value="P:proteolysis"/>
    <property type="evidence" value="ECO:0007669"/>
    <property type="project" value="InterPro"/>
</dbReference>
<organism evidence="6 7">
    <name type="scientific">Planctomicrobium piriforme</name>
    <dbReference type="NCBI Taxonomy" id="1576369"/>
    <lineage>
        <taxon>Bacteria</taxon>
        <taxon>Pseudomonadati</taxon>
        <taxon>Planctomycetota</taxon>
        <taxon>Planctomycetia</taxon>
        <taxon>Planctomycetales</taxon>
        <taxon>Planctomycetaceae</taxon>
        <taxon>Planctomicrobium</taxon>
    </lineage>
</organism>
<comment type="cofactor">
    <cofactor evidence="1">
        <name>Zn(2+)</name>
        <dbReference type="ChEBI" id="CHEBI:29105"/>
    </cofactor>
</comment>
<dbReference type="InterPro" id="IPR050821">
    <property type="entry name" value="Cytosolic_carboxypeptidase"/>
</dbReference>
<dbReference type="Pfam" id="PF00246">
    <property type="entry name" value="Peptidase_M14"/>
    <property type="match status" value="1"/>
</dbReference>
<keyword evidence="6" id="KW-0121">Carboxypeptidase</keyword>
<dbReference type="SUPFAM" id="SSF53187">
    <property type="entry name" value="Zn-dependent exopeptidases"/>
    <property type="match status" value="1"/>
</dbReference>
<feature type="compositionally biased region" description="Basic and acidic residues" evidence="3">
    <location>
        <begin position="264"/>
        <end position="274"/>
    </location>
</feature>
<evidence type="ECO:0000259" key="5">
    <source>
        <dbReference type="PROSITE" id="PS52035"/>
    </source>
</evidence>
<feature type="region of interest" description="Disordered" evidence="3">
    <location>
        <begin position="257"/>
        <end position="277"/>
    </location>
</feature>
<evidence type="ECO:0000313" key="6">
    <source>
        <dbReference type="EMBL" id="SFH93727.1"/>
    </source>
</evidence>
<comment type="caution">
    <text evidence="2">Lacks conserved residue(s) required for the propagation of feature annotation.</text>
</comment>
<keyword evidence="6" id="KW-0645">Protease</keyword>
<dbReference type="RefSeq" id="WP_092048443.1">
    <property type="nucleotide sequence ID" value="NZ_FOQD01000004.1"/>
</dbReference>
<evidence type="ECO:0000313" key="7">
    <source>
        <dbReference type="Proteomes" id="UP000199518"/>
    </source>
</evidence>
<dbReference type="Gene3D" id="3.40.630.10">
    <property type="entry name" value="Zn peptidases"/>
    <property type="match status" value="1"/>
</dbReference>
<reference evidence="7" key="1">
    <citation type="submission" date="2016-10" db="EMBL/GenBank/DDBJ databases">
        <authorList>
            <person name="Varghese N."/>
            <person name="Submissions S."/>
        </authorList>
    </citation>
    <scope>NUCLEOTIDE SEQUENCE [LARGE SCALE GENOMIC DNA]</scope>
    <source>
        <strain evidence="7">DSM 26348</strain>
    </source>
</reference>
<dbReference type="InterPro" id="IPR000834">
    <property type="entry name" value="Peptidase_M14"/>
</dbReference>
<feature type="chain" id="PRO_5011790457" evidence="4">
    <location>
        <begin position="29"/>
        <end position="417"/>
    </location>
</feature>